<evidence type="ECO:0000256" key="14">
    <source>
        <dbReference type="PROSITE-ProRule" id="PRU01360"/>
    </source>
</evidence>
<evidence type="ECO:0000256" key="8">
    <source>
        <dbReference type="ARBA" id="ARBA00023004"/>
    </source>
</evidence>
<evidence type="ECO:0000256" key="6">
    <source>
        <dbReference type="ARBA" id="ARBA00022692"/>
    </source>
</evidence>
<evidence type="ECO:0000259" key="18">
    <source>
        <dbReference type="Pfam" id="PF07715"/>
    </source>
</evidence>
<protein>
    <submittedName>
        <fullName evidence="19">TonB-dependent receptor</fullName>
    </submittedName>
</protein>
<evidence type="ECO:0000256" key="15">
    <source>
        <dbReference type="RuleBase" id="RU003357"/>
    </source>
</evidence>
<feature type="domain" description="TonB-dependent receptor plug" evidence="18">
    <location>
        <begin position="57"/>
        <end position="169"/>
    </location>
</feature>
<dbReference type="Pfam" id="PF07715">
    <property type="entry name" value="Plug"/>
    <property type="match status" value="1"/>
</dbReference>
<keyword evidence="8" id="KW-0408">Iron</keyword>
<evidence type="ECO:0000256" key="7">
    <source>
        <dbReference type="ARBA" id="ARBA00022729"/>
    </source>
</evidence>
<keyword evidence="13 14" id="KW-0998">Cell outer membrane</keyword>
<comment type="subcellular location">
    <subcellularLocation>
        <location evidence="1 14">Cell outer membrane</location>
        <topology evidence="1 14">Multi-pass membrane protein</topology>
    </subcellularLocation>
</comment>
<dbReference type="PANTHER" id="PTHR32552">
    <property type="entry name" value="FERRICHROME IRON RECEPTOR-RELATED"/>
    <property type="match status" value="1"/>
</dbReference>
<dbReference type="Gene3D" id="2.170.130.10">
    <property type="entry name" value="TonB-dependent receptor, plug domain"/>
    <property type="match status" value="1"/>
</dbReference>
<evidence type="ECO:0000259" key="17">
    <source>
        <dbReference type="Pfam" id="PF00593"/>
    </source>
</evidence>
<dbReference type="RefSeq" id="WP_210809506.1">
    <property type="nucleotide sequence ID" value="NZ_JAGQDG010000004.1"/>
</dbReference>
<keyword evidence="20" id="KW-1185">Reference proteome</keyword>
<keyword evidence="6 14" id="KW-0812">Transmembrane</keyword>
<evidence type="ECO:0000256" key="13">
    <source>
        <dbReference type="ARBA" id="ARBA00023237"/>
    </source>
</evidence>
<evidence type="ECO:0000313" key="19">
    <source>
        <dbReference type="EMBL" id="MBQ0936200.1"/>
    </source>
</evidence>
<dbReference type="Gene3D" id="2.40.170.20">
    <property type="entry name" value="TonB-dependent receptor, beta-barrel domain"/>
    <property type="match status" value="1"/>
</dbReference>
<dbReference type="InterPro" id="IPR036942">
    <property type="entry name" value="Beta-barrel_TonB_sf"/>
</dbReference>
<evidence type="ECO:0000256" key="16">
    <source>
        <dbReference type="SAM" id="SignalP"/>
    </source>
</evidence>
<dbReference type="InterPro" id="IPR039426">
    <property type="entry name" value="TonB-dep_rcpt-like"/>
</dbReference>
<evidence type="ECO:0000256" key="10">
    <source>
        <dbReference type="ARBA" id="ARBA00023077"/>
    </source>
</evidence>
<feature type="domain" description="TonB-dependent receptor-like beta-barrel" evidence="17">
    <location>
        <begin position="289"/>
        <end position="733"/>
    </location>
</feature>
<proteinExistence type="inferred from homology"/>
<dbReference type="InterPro" id="IPR000531">
    <property type="entry name" value="Beta-barrel_TonB"/>
</dbReference>
<dbReference type="Proteomes" id="UP000672097">
    <property type="component" value="Unassembled WGS sequence"/>
</dbReference>
<dbReference type="PROSITE" id="PS52016">
    <property type="entry name" value="TONB_DEPENDENT_REC_3"/>
    <property type="match status" value="1"/>
</dbReference>
<keyword evidence="11 14" id="KW-0472">Membrane</keyword>
<dbReference type="EMBL" id="JAGQDG010000004">
    <property type="protein sequence ID" value="MBQ0936200.1"/>
    <property type="molecule type" value="Genomic_DNA"/>
</dbReference>
<name>A0ABS5DYH6_9BURK</name>
<evidence type="ECO:0000256" key="2">
    <source>
        <dbReference type="ARBA" id="ARBA00009810"/>
    </source>
</evidence>
<keyword evidence="3 14" id="KW-0813">Transport</keyword>
<comment type="similarity">
    <text evidence="2 14 15">Belongs to the TonB-dependent receptor family.</text>
</comment>
<dbReference type="InterPro" id="IPR012910">
    <property type="entry name" value="Plug_dom"/>
</dbReference>
<evidence type="ECO:0000256" key="5">
    <source>
        <dbReference type="ARBA" id="ARBA00022496"/>
    </source>
</evidence>
<keyword evidence="4 14" id="KW-1134">Transmembrane beta strand</keyword>
<keyword evidence="5" id="KW-0410">Iron transport</keyword>
<evidence type="ECO:0000313" key="20">
    <source>
        <dbReference type="Proteomes" id="UP000672097"/>
    </source>
</evidence>
<keyword evidence="12 19" id="KW-0675">Receptor</keyword>
<evidence type="ECO:0000256" key="12">
    <source>
        <dbReference type="ARBA" id="ARBA00023170"/>
    </source>
</evidence>
<keyword evidence="7 16" id="KW-0732">Signal</keyword>
<gene>
    <name evidence="19" type="ORF">KAK11_12745</name>
</gene>
<evidence type="ECO:0000256" key="1">
    <source>
        <dbReference type="ARBA" id="ARBA00004571"/>
    </source>
</evidence>
<evidence type="ECO:0000256" key="3">
    <source>
        <dbReference type="ARBA" id="ARBA00022448"/>
    </source>
</evidence>
<keyword evidence="10 15" id="KW-0798">TonB box</keyword>
<dbReference type="InterPro" id="IPR037066">
    <property type="entry name" value="Plug_dom_sf"/>
</dbReference>
<dbReference type="Pfam" id="PF00593">
    <property type="entry name" value="TonB_dep_Rec_b-barrel"/>
    <property type="match status" value="1"/>
</dbReference>
<evidence type="ECO:0000256" key="11">
    <source>
        <dbReference type="ARBA" id="ARBA00023136"/>
    </source>
</evidence>
<evidence type="ECO:0000256" key="9">
    <source>
        <dbReference type="ARBA" id="ARBA00023065"/>
    </source>
</evidence>
<keyword evidence="9" id="KW-0406">Ion transport</keyword>
<dbReference type="PANTHER" id="PTHR32552:SF89">
    <property type="entry name" value="CATECHOLATE SIDEROPHORE RECEPTOR FIU"/>
    <property type="match status" value="1"/>
</dbReference>
<comment type="caution">
    <text evidence="19">The sequence shown here is derived from an EMBL/GenBank/DDBJ whole genome shotgun (WGS) entry which is preliminary data.</text>
</comment>
<sequence>MKTFATLTPVSLAILMGFAATGAHAQTAAADDKAEAKADTLQLERVVVTGTSTARSKMKQSVSVSTLDAEQLQNAVASSAADVLRNVPGVRAEASGGEGNANLGVRGLPMSDGGGRYVQLQEDGLPVILFGDISFATADQFVRADYMTDTVEAIRGGSSATMTTNGTGAIVNFRSKTGKTNGGAVGLGLGLDHRQQRLDFAYGTKVADGLNLQFGGFYRIGEGTRNTDATVENGGQFRAALTKDLGQGSYLRLNLKSLNDRTPTYLPVPVTTSGSKINTIQGIDPRTAFFVNSRFANDTVVDKNGNTVNTNPQDGLAVQVNSIGIEGQFNLGNGLSFSNRFRKSDITGRFIGVFPAGGAATDAANGANQYTGTTPVFSAHIFNTSLDDMGNVFNDARLQKEFKLDGNAKLTATGGLFSGIQNIGQTWYWNRYNIGLTGDGAALYDNTGKVTTQPVGDATTTWGGCCFRNLDVRVTAMAPYAAVTYDNGPLSVDGSIRFDKQRGTGTQKFGDAASGNTWNPAKTNTIGWSTSGTSYSLGGNYELNKGMATFARFSHGVTWKSPDRVVWDADVDSGRAPYPVSKIDQFEAGVKYRTQGYSAFVTAFLAKTKEGAGFELTTQTVKENAYKSQGIEAELAASFGDLRLTGGFTLTNAEITSGANTGKTPRRQANLVYQVSPSYVFGPVEVGGSLIGTTKSYAQDDNVVVLPGYATVNLFANYEVARNLTASLGVNNLFNTLGYTEAEGQGNLTNNPLYIARAINGRSARVSLKYSF</sequence>
<organism evidence="19 20">
    <name type="scientific">Ideonella paludis</name>
    <dbReference type="NCBI Taxonomy" id="1233411"/>
    <lineage>
        <taxon>Bacteria</taxon>
        <taxon>Pseudomonadati</taxon>
        <taxon>Pseudomonadota</taxon>
        <taxon>Betaproteobacteria</taxon>
        <taxon>Burkholderiales</taxon>
        <taxon>Sphaerotilaceae</taxon>
        <taxon>Ideonella</taxon>
    </lineage>
</organism>
<feature type="chain" id="PRO_5046267827" evidence="16">
    <location>
        <begin position="26"/>
        <end position="772"/>
    </location>
</feature>
<evidence type="ECO:0000256" key="4">
    <source>
        <dbReference type="ARBA" id="ARBA00022452"/>
    </source>
</evidence>
<accession>A0ABS5DYH6</accession>
<reference evidence="19 20" key="1">
    <citation type="submission" date="2021-04" db="EMBL/GenBank/DDBJ databases">
        <title>The genome sequence of type strain Ideonella paludis KCTC 32238.</title>
        <authorList>
            <person name="Liu Y."/>
        </authorList>
    </citation>
    <scope>NUCLEOTIDE SEQUENCE [LARGE SCALE GENOMIC DNA]</scope>
    <source>
        <strain evidence="19 20">KCTC 32238</strain>
    </source>
</reference>
<feature type="signal peptide" evidence="16">
    <location>
        <begin position="1"/>
        <end position="25"/>
    </location>
</feature>
<dbReference type="SUPFAM" id="SSF56935">
    <property type="entry name" value="Porins"/>
    <property type="match status" value="1"/>
</dbReference>